<dbReference type="Proteomes" id="UP001054837">
    <property type="component" value="Unassembled WGS sequence"/>
</dbReference>
<dbReference type="EMBL" id="BPLQ01015726">
    <property type="protein sequence ID" value="GIY91018.1"/>
    <property type="molecule type" value="Genomic_DNA"/>
</dbReference>
<name>A0AAV4X8K8_9ARAC</name>
<evidence type="ECO:0000313" key="1">
    <source>
        <dbReference type="EMBL" id="GIY91018.1"/>
    </source>
</evidence>
<comment type="caution">
    <text evidence="1">The sequence shown here is derived from an EMBL/GenBank/DDBJ whole genome shotgun (WGS) entry which is preliminary data.</text>
</comment>
<organism evidence="1 2">
    <name type="scientific">Caerostris darwini</name>
    <dbReference type="NCBI Taxonomy" id="1538125"/>
    <lineage>
        <taxon>Eukaryota</taxon>
        <taxon>Metazoa</taxon>
        <taxon>Ecdysozoa</taxon>
        <taxon>Arthropoda</taxon>
        <taxon>Chelicerata</taxon>
        <taxon>Arachnida</taxon>
        <taxon>Araneae</taxon>
        <taxon>Araneomorphae</taxon>
        <taxon>Entelegynae</taxon>
        <taxon>Araneoidea</taxon>
        <taxon>Araneidae</taxon>
        <taxon>Caerostris</taxon>
    </lineage>
</organism>
<proteinExistence type="predicted"/>
<gene>
    <name evidence="1" type="ORF">CDAR_550281</name>
</gene>
<evidence type="ECO:0000313" key="2">
    <source>
        <dbReference type="Proteomes" id="UP001054837"/>
    </source>
</evidence>
<keyword evidence="2" id="KW-1185">Reference proteome</keyword>
<sequence length="89" mass="9930">MYTQENQEATIWGHFSNLCISRTSQQEIESLSLECDSEISSLFSVSGEWNRILSVRPPQGGPTRALVFMTHFHPFPSTRGVSQSSLLGV</sequence>
<accession>A0AAV4X8K8</accession>
<reference evidence="1 2" key="1">
    <citation type="submission" date="2021-06" db="EMBL/GenBank/DDBJ databases">
        <title>Caerostris darwini draft genome.</title>
        <authorList>
            <person name="Kono N."/>
            <person name="Arakawa K."/>
        </authorList>
    </citation>
    <scope>NUCLEOTIDE SEQUENCE [LARGE SCALE GENOMIC DNA]</scope>
</reference>
<dbReference type="AlphaFoldDB" id="A0AAV4X8K8"/>
<protein>
    <submittedName>
        <fullName evidence="1">Uncharacterized protein</fullName>
    </submittedName>
</protein>